<organism evidence="3 4">
    <name type="scientific">Cryptococcus deuterogattii (strain R265)</name>
    <name type="common">Cryptococcus gattii VGII (strain R265)</name>
    <dbReference type="NCBI Taxonomy" id="294750"/>
    <lineage>
        <taxon>Eukaryota</taxon>
        <taxon>Fungi</taxon>
        <taxon>Dikarya</taxon>
        <taxon>Basidiomycota</taxon>
        <taxon>Agaricomycotina</taxon>
        <taxon>Tremellomycetes</taxon>
        <taxon>Tremellales</taxon>
        <taxon>Cryptococcaceae</taxon>
        <taxon>Cryptococcus</taxon>
        <taxon>Cryptococcus gattii species complex</taxon>
    </lineage>
</organism>
<evidence type="ECO:0000259" key="2">
    <source>
        <dbReference type="Pfam" id="PF25794"/>
    </source>
</evidence>
<dbReference type="KEGG" id="cdeu:CNBG_0298"/>
<feature type="compositionally biased region" description="Polar residues" evidence="1">
    <location>
        <begin position="1526"/>
        <end position="1537"/>
    </location>
</feature>
<reference evidence="3 4" key="2">
    <citation type="journal article" date="2018" name="Proc. Natl. Acad. Sci.">
        <title>RNAi is a critical determinant of centromere evolution in closely related fungi.</title>
        <authorList>
            <person name="Yadav V."/>
            <person name="Sun S."/>
            <person name="Billmyre R.B."/>
            <person name="Thimmappa B.C."/>
            <person name="Shea T."/>
            <person name="Lintner R."/>
            <person name="Bakkeren G."/>
            <person name="Cuomo C.A."/>
            <person name="Heitman J."/>
            <person name="Sanyal K."/>
        </authorList>
    </citation>
    <scope>NUCLEOTIDE SEQUENCE [LARGE SCALE GENOMIC DNA]</scope>
    <source>
        <strain evidence="3 4">R265</strain>
    </source>
</reference>
<evidence type="ECO:0000313" key="3">
    <source>
        <dbReference type="EMBL" id="KGB74460.1"/>
    </source>
</evidence>
<dbReference type="Pfam" id="PF25794">
    <property type="entry name" value="SACS"/>
    <property type="match status" value="1"/>
</dbReference>
<proteinExistence type="predicted"/>
<dbReference type="VEuPathDB" id="FungiDB:CNBG_0298"/>
<keyword evidence="4" id="KW-1185">Reference proteome</keyword>
<evidence type="ECO:0000256" key="1">
    <source>
        <dbReference type="SAM" id="MobiDB-lite"/>
    </source>
</evidence>
<gene>
    <name evidence="3" type="ORF">CNBG_0298</name>
</gene>
<dbReference type="RefSeq" id="XP_062880457.1">
    <property type="nucleotide sequence ID" value="XM_063024387.1"/>
</dbReference>
<dbReference type="InterPro" id="IPR036890">
    <property type="entry name" value="HATPase_C_sf"/>
</dbReference>
<dbReference type="EMBL" id="CP025762">
    <property type="protein sequence ID" value="KGB74460.1"/>
    <property type="molecule type" value="Genomic_DNA"/>
</dbReference>
<name>A0A095C0D9_CRYD2</name>
<dbReference type="Pfam" id="PF12449">
    <property type="entry name" value="DUF3684"/>
    <property type="match status" value="1"/>
</dbReference>
<feature type="compositionally biased region" description="Polar residues" evidence="1">
    <location>
        <begin position="1548"/>
        <end position="1566"/>
    </location>
</feature>
<dbReference type="NCBIfam" id="NF047352">
    <property type="entry name" value="P_loop_sacsin"/>
    <property type="match status" value="1"/>
</dbReference>
<dbReference type="PANTHER" id="PTHR47839">
    <property type="entry name" value="DOMAIN PROTEIN, PUTATIVE (AFU_ORTHOLOGUE AFUA_6G04830)-RELATED"/>
    <property type="match status" value="1"/>
</dbReference>
<dbReference type="SUPFAM" id="SSF55874">
    <property type="entry name" value="ATPase domain of HSP90 chaperone/DNA topoisomerase II/histidine kinase"/>
    <property type="match status" value="1"/>
</dbReference>
<feature type="region of interest" description="Disordered" evidence="1">
    <location>
        <begin position="304"/>
        <end position="323"/>
    </location>
</feature>
<dbReference type="Proteomes" id="UP000029445">
    <property type="component" value="Chromosome 4"/>
</dbReference>
<dbReference type="Gene3D" id="3.30.565.10">
    <property type="entry name" value="Histidine kinase-like ATPase, C-terminal domain"/>
    <property type="match status" value="1"/>
</dbReference>
<dbReference type="GeneID" id="88176541"/>
<accession>A0A095C0D9</accession>
<feature type="region of interest" description="Disordered" evidence="1">
    <location>
        <begin position="359"/>
        <end position="387"/>
    </location>
</feature>
<feature type="compositionally biased region" description="Polar residues" evidence="1">
    <location>
        <begin position="1493"/>
        <end position="1503"/>
    </location>
</feature>
<dbReference type="InterPro" id="IPR022155">
    <property type="entry name" value="DUF3684"/>
</dbReference>
<feature type="region of interest" description="Disordered" evidence="1">
    <location>
        <begin position="1416"/>
        <end position="1449"/>
    </location>
</feature>
<sequence length="1731" mass="193245">MPPLTKEELWSSGQDEDVEVNQRALIDKILARYSGEHTIFRELLQNSDDAGAQHVQVKFYTKDGLEALKSGQEPSKLPDAKTALIHSYVVSNDGIPFRVEDWQRLKKIAEGNPDEEKIGAFGVGFYSLFSVCDGPFVESGDKWMAFHWKDGKDKLLARSGHLPKSVDNLSSLSGNPWTTFTMALREPSLLEGPLELARFFVTSITFMRTVKKIEMLVDGISVLEVEKVVKRKEKAERGGLNTMATGGMMTVTSVDVTDMVITAKVMKWLEAAGFSPPHLPSAISQFAKPARGLASMISGSFFGRYTSSPTPPPSSTVRDPPSTIENAKEITTFYRDILIYQGNVKVNVTPAFARELERATKKPAPDRMPASIVYSRGTDDDETKDLNGKPFKKDVAGVFDGLCPKLDSDMSAKVFIGQPTGQTTGIGGHVASRFIPTVERESIDLVNKHVSHWNRQLLWVAGFLCRLIYELEMQGIADEWVKIPKTDELGLSRLTARALHVIRFFNFRPTTPSTVVGQEMEASFYGCSKNNQLFPILSEQGVQPVKIVRMPQASISKFLPELPVISSAVLDQAIRLTGQLHAQRLLVDISYDDVVKQLGKRPLTQGETVDCLKWWEDMASIEGFNLSLRNRLLDAAIVLRDDDKILPLSMVQTFIRPHSGTISPDMPIPQHTIPYSITKNLRANSISRIFGWTELNLLQYISFLTNPPMSKPATDPSTDIRSSPEFSEKVLAMLGRAWPNLPSNTQSAITLELKDVGCIPTKMGMKKACETYFEGNLLFDDLPIIALPKGTALRGSMEKMLLAIGVRKTVDLQLVFSRLIGGGTWSCQDLMRYLVSVKDTLSDEEIKRLRQTAAFPLLVEHSKEGKELHPVRQKPWQLYEPTEAMKSLGLPVLDWGNGKWRSNSDEAKLLFTLGLNRYPPVDSLLKIAAGCAPLNQKALEYLLSNHRYHYPTFKSDAYPDIAFIPAIDTRGINILAKPGEVFTNPECAMLGFAVAQPYVASPENAAKLGIQKDPPLQQLVIALINNVTVDIRAARKIFEYIGTFIGHATPSSVDPLRHTAFIPVQKSADPSSVVLFKPSQVYFVSGDSEDDLYSSAFTFIDFGLKANMFLRYCGVKSEPSIKDITLLLMKDSEGMLRQAGSSERYLEQLRLVATNWNRLDNQTRSAMKAASFLLASQRIPVSKKTLTMVAQPVNGGDDEYYREWVLCRASEVVLVDRVAYAQYFGQYILSAPEERILEDFYLELGAKPLSSLVESKYISTPLRTHSASAKALALRQHVLERLAIFLSDRRKSALYTVEELAREDKFRVEEVQSLKVQHLYRKGNKEQIHLQSLYAFASRGKGQSITLTISVTAEPDYYDVASALCEVLFKSQKADEALLLFSILTTPLLALRKRGFNVDRILNQQREEKLRLQAETRKIKETTGPQEQGQTEVKIQSKDNSARRASVSGESYGVKGLFNKLSRGSTGRIKEKEMEMPGGMPGGLPESTVQRVAKQNQTSTGGTSEDLVDGNKSSGVAGETRHGRSTKNPTNLSNIRATVQKAMDASRPETSTQIRDSRQAVNDVSESQNDYCDTSVHVDLVMAFDASPNSGMPLQIWCPRDVDNLNDFFRDKMEICVRFARDVLVPICQVFLLRPAVINIFWDHEGPTIAFNRGGAVFCNARYFAAWHNDMCIRGQHKEPWISWYFSIAHELAHNLESAHNASHEFYFSSIAEQYLLSLAALLQDRTSFNK</sequence>
<feature type="compositionally biased region" description="Polar residues" evidence="1">
    <location>
        <begin position="1423"/>
        <end position="1434"/>
    </location>
</feature>
<dbReference type="HOGENOM" id="CLU_001744_1_0_1"/>
<dbReference type="OMA" id="VYWWVIL"/>
<dbReference type="PANTHER" id="PTHR47839:SF1">
    <property type="entry name" value="DOMAIN PROTEIN, PUTATIVE (AFU_ORTHOLOGUE AFUA_6G04830)-RELATED"/>
    <property type="match status" value="1"/>
</dbReference>
<feature type="domain" description="Sacsin/Nov" evidence="2">
    <location>
        <begin position="25"/>
        <end position="145"/>
    </location>
</feature>
<feature type="region of interest" description="Disordered" evidence="1">
    <location>
        <begin position="1493"/>
        <end position="1566"/>
    </location>
</feature>
<evidence type="ECO:0000313" key="4">
    <source>
        <dbReference type="Proteomes" id="UP000029445"/>
    </source>
</evidence>
<dbReference type="InterPro" id="IPR058210">
    <property type="entry name" value="SACS/Nov_dom"/>
</dbReference>
<dbReference type="OrthoDB" id="10031156at2759"/>
<reference evidence="3 4" key="1">
    <citation type="journal article" date="2011" name="MBio">
        <title>Genome variation in Cryptococcus gattii, an emerging pathogen of immunocompetent hosts.</title>
        <authorList>
            <person name="D'Souza C.A."/>
            <person name="Kronstad J.W."/>
            <person name="Taylor G."/>
            <person name="Warren R."/>
            <person name="Yuen M."/>
            <person name="Hu G."/>
            <person name="Jung W.H."/>
            <person name="Sham A."/>
            <person name="Kidd S.E."/>
            <person name="Tangen K."/>
            <person name="Lee N."/>
            <person name="Zeilmaker T."/>
            <person name="Sawkins J."/>
            <person name="McVicker G."/>
            <person name="Shah S."/>
            <person name="Gnerre S."/>
            <person name="Griggs A."/>
            <person name="Zeng Q."/>
            <person name="Bartlett K."/>
            <person name="Li W."/>
            <person name="Wang X."/>
            <person name="Heitman J."/>
            <person name="Stajich J.E."/>
            <person name="Fraser J.A."/>
            <person name="Meyer W."/>
            <person name="Carter D."/>
            <person name="Schein J."/>
            <person name="Krzywinski M."/>
            <person name="Kwon-Chung K.J."/>
            <person name="Varma A."/>
            <person name="Wang J."/>
            <person name="Brunham R."/>
            <person name="Fyfe M."/>
            <person name="Ouellette B.F."/>
            <person name="Siddiqui A."/>
            <person name="Marra M."/>
            <person name="Jones S."/>
            <person name="Holt R."/>
            <person name="Birren B.W."/>
            <person name="Galagan J.E."/>
            <person name="Cuomo C.A."/>
        </authorList>
    </citation>
    <scope>NUCLEOTIDE SEQUENCE [LARGE SCALE GENOMIC DNA]</scope>
    <source>
        <strain evidence="3 4">R265</strain>
    </source>
</reference>
<dbReference type="STRING" id="294750.A0A095C0D9"/>
<protein>
    <recommendedName>
        <fullName evidence="2">Sacsin/Nov domain-containing protein</fullName>
    </recommendedName>
</protein>